<dbReference type="PANTHER" id="PTHR21310:SF42">
    <property type="entry name" value="BIFUNCTIONAL AAC_APH"/>
    <property type="match status" value="1"/>
</dbReference>
<dbReference type="CDD" id="cd05155">
    <property type="entry name" value="APH_ChoK_like_1"/>
    <property type="match status" value="1"/>
</dbReference>
<dbReference type="AlphaFoldDB" id="A0A8J3J1V3"/>
<sequence length="307" mass="33006">MESNDMTTTAPDGRAGITADLVRRLLRAQFPQWADLPVTPVPVDGWDNRTYRLGDTMTVRLPTAAGYVPAVDKEHEWLPRLAPHLPVAVPPVLARGAPGAGYPYPWSVRGWLPGETAPPERIADLPRFARSVGGFVVALHRCDATGGPLAGDHSFHRGASLAYYDDETRRSLATLAGHVDTALATEVWDTALASEYDGDPVWFHGDVAPGNLLVSGGELTAVLDFGTSGVGDPACDLVIAWGMFAGASRQAFRDTVAADPGTWARARGWALWKAALVMADRLDTDPAEVAVNRRIIAEVLTDHRTSR</sequence>
<accession>A0A8J3J1V3</accession>
<dbReference type="Gene3D" id="3.90.1200.10">
    <property type="match status" value="1"/>
</dbReference>
<feature type="domain" description="Aminoglycoside phosphotransferase" evidence="1">
    <location>
        <begin position="44"/>
        <end position="269"/>
    </location>
</feature>
<reference evidence="2" key="1">
    <citation type="submission" date="2021-01" db="EMBL/GenBank/DDBJ databases">
        <title>Whole genome shotgun sequence of Actinocatenispora rupis NBRC 107355.</title>
        <authorList>
            <person name="Komaki H."/>
            <person name="Tamura T."/>
        </authorList>
    </citation>
    <scope>NUCLEOTIDE SEQUENCE</scope>
    <source>
        <strain evidence="2">NBRC 107355</strain>
    </source>
</reference>
<dbReference type="SUPFAM" id="SSF56112">
    <property type="entry name" value="Protein kinase-like (PK-like)"/>
    <property type="match status" value="1"/>
</dbReference>
<proteinExistence type="predicted"/>
<comment type="caution">
    <text evidence="2">The sequence shown here is derived from an EMBL/GenBank/DDBJ whole genome shotgun (WGS) entry which is preliminary data.</text>
</comment>
<name>A0A8J3J1V3_9ACTN</name>
<evidence type="ECO:0000313" key="2">
    <source>
        <dbReference type="EMBL" id="GID09991.1"/>
    </source>
</evidence>
<evidence type="ECO:0000313" key="3">
    <source>
        <dbReference type="Proteomes" id="UP000612808"/>
    </source>
</evidence>
<dbReference type="InterPro" id="IPR002575">
    <property type="entry name" value="Aminoglycoside_PTrfase"/>
</dbReference>
<dbReference type="PANTHER" id="PTHR21310">
    <property type="entry name" value="AMINOGLYCOSIDE PHOSPHOTRANSFERASE-RELATED-RELATED"/>
    <property type="match status" value="1"/>
</dbReference>
<keyword evidence="3" id="KW-1185">Reference proteome</keyword>
<dbReference type="Pfam" id="PF01636">
    <property type="entry name" value="APH"/>
    <property type="match status" value="1"/>
</dbReference>
<dbReference type="Gene3D" id="3.30.200.20">
    <property type="entry name" value="Phosphorylase Kinase, domain 1"/>
    <property type="match status" value="1"/>
</dbReference>
<evidence type="ECO:0000259" key="1">
    <source>
        <dbReference type="Pfam" id="PF01636"/>
    </source>
</evidence>
<dbReference type="Proteomes" id="UP000612808">
    <property type="component" value="Unassembled WGS sequence"/>
</dbReference>
<dbReference type="InterPro" id="IPR051678">
    <property type="entry name" value="AGP_Transferase"/>
</dbReference>
<gene>
    <name evidence="2" type="ORF">Aru02nite_08800</name>
</gene>
<dbReference type="EMBL" id="BOMB01000004">
    <property type="protein sequence ID" value="GID09991.1"/>
    <property type="molecule type" value="Genomic_DNA"/>
</dbReference>
<protein>
    <submittedName>
        <fullName evidence="2">Aminoglycoside phosphotransferase</fullName>
    </submittedName>
</protein>
<organism evidence="2 3">
    <name type="scientific">Actinocatenispora rupis</name>
    <dbReference type="NCBI Taxonomy" id="519421"/>
    <lineage>
        <taxon>Bacteria</taxon>
        <taxon>Bacillati</taxon>
        <taxon>Actinomycetota</taxon>
        <taxon>Actinomycetes</taxon>
        <taxon>Micromonosporales</taxon>
        <taxon>Micromonosporaceae</taxon>
        <taxon>Actinocatenispora</taxon>
    </lineage>
</organism>
<dbReference type="InterPro" id="IPR011009">
    <property type="entry name" value="Kinase-like_dom_sf"/>
</dbReference>